<gene>
    <name evidence="2" type="ORF">ACFSVN_11990</name>
</gene>
<accession>A0ABW5JNM7</accession>
<feature type="signal peptide" evidence="1">
    <location>
        <begin position="1"/>
        <end position="25"/>
    </location>
</feature>
<evidence type="ECO:0000313" key="3">
    <source>
        <dbReference type="Proteomes" id="UP001597460"/>
    </source>
</evidence>
<evidence type="ECO:0000256" key="1">
    <source>
        <dbReference type="SAM" id="SignalP"/>
    </source>
</evidence>
<dbReference type="Proteomes" id="UP001597460">
    <property type="component" value="Unassembled WGS sequence"/>
</dbReference>
<protein>
    <submittedName>
        <fullName evidence="2">Uncharacterized protein</fullName>
    </submittedName>
</protein>
<keyword evidence="1" id="KW-0732">Signal</keyword>
<sequence>MVMKIRCSIFFTLLLTFSISLQAYAVPESVSVNAEAEIQSADEKSSEPSAQNFLFAVHHQSERALSSSTSNTLLTAEDLTEEDAYGKHITEKFSRWLSSDYLERLEKREVSLTIKKRIFPFHSHL</sequence>
<feature type="chain" id="PRO_5046440816" evidence="1">
    <location>
        <begin position="26"/>
        <end position="125"/>
    </location>
</feature>
<organism evidence="2 3">
    <name type="scientific">Gracilimonas halophila</name>
    <dbReference type="NCBI Taxonomy" id="1834464"/>
    <lineage>
        <taxon>Bacteria</taxon>
        <taxon>Pseudomonadati</taxon>
        <taxon>Balneolota</taxon>
        <taxon>Balneolia</taxon>
        <taxon>Balneolales</taxon>
        <taxon>Balneolaceae</taxon>
        <taxon>Gracilimonas</taxon>
    </lineage>
</organism>
<keyword evidence="3" id="KW-1185">Reference proteome</keyword>
<reference evidence="3" key="1">
    <citation type="journal article" date="2019" name="Int. J. Syst. Evol. Microbiol.">
        <title>The Global Catalogue of Microorganisms (GCM) 10K type strain sequencing project: providing services to taxonomists for standard genome sequencing and annotation.</title>
        <authorList>
            <consortium name="The Broad Institute Genomics Platform"/>
            <consortium name="The Broad Institute Genome Sequencing Center for Infectious Disease"/>
            <person name="Wu L."/>
            <person name="Ma J."/>
        </authorList>
    </citation>
    <scope>NUCLEOTIDE SEQUENCE [LARGE SCALE GENOMIC DNA]</scope>
    <source>
        <strain evidence="3">KCTC 52042</strain>
    </source>
</reference>
<name>A0ABW5JNM7_9BACT</name>
<comment type="caution">
    <text evidence="2">The sequence shown here is derived from an EMBL/GenBank/DDBJ whole genome shotgun (WGS) entry which is preliminary data.</text>
</comment>
<dbReference type="EMBL" id="JBHULI010000025">
    <property type="protein sequence ID" value="MFD2533164.1"/>
    <property type="molecule type" value="Genomic_DNA"/>
</dbReference>
<proteinExistence type="predicted"/>
<evidence type="ECO:0000313" key="2">
    <source>
        <dbReference type="EMBL" id="MFD2533164.1"/>
    </source>
</evidence>